<dbReference type="InterPro" id="IPR001678">
    <property type="entry name" value="MeTrfase_RsmB-F_NOP2_dom"/>
</dbReference>
<dbReference type="PRINTS" id="PR02008">
    <property type="entry name" value="RCMTFAMILY"/>
</dbReference>
<keyword evidence="8" id="KW-1185">Reference proteome</keyword>
<dbReference type="Pfam" id="PF01189">
    <property type="entry name" value="Methyltr_RsmB-F"/>
    <property type="match status" value="1"/>
</dbReference>
<feature type="domain" description="SAM-dependent MTase RsmB/NOP-type" evidence="6">
    <location>
        <begin position="157"/>
        <end position="413"/>
    </location>
</feature>
<evidence type="ECO:0000256" key="3">
    <source>
        <dbReference type="ARBA" id="ARBA00022691"/>
    </source>
</evidence>
<dbReference type="InterPro" id="IPR054728">
    <property type="entry name" value="RsmB-like_ferredoxin"/>
</dbReference>
<dbReference type="EMBL" id="FRAW01000025">
    <property type="protein sequence ID" value="SHK94329.1"/>
    <property type="molecule type" value="Genomic_DNA"/>
</dbReference>
<dbReference type="GO" id="GO:0001510">
    <property type="term" value="P:RNA methylation"/>
    <property type="evidence" value="ECO:0007669"/>
    <property type="project" value="InterPro"/>
</dbReference>
<keyword evidence="2 5" id="KW-0808">Transferase</keyword>
<dbReference type="GO" id="GO:0008173">
    <property type="term" value="F:RNA methyltransferase activity"/>
    <property type="evidence" value="ECO:0007669"/>
    <property type="project" value="InterPro"/>
</dbReference>
<accession>A0A1M6WL68</accession>
<dbReference type="PANTHER" id="PTHR22807">
    <property type="entry name" value="NOP2 YEAST -RELATED NOL1/NOP2/FMU SUN DOMAIN-CONTAINING"/>
    <property type="match status" value="1"/>
</dbReference>
<dbReference type="InterPro" id="IPR006027">
    <property type="entry name" value="NusB_RsmB_TIM44"/>
</dbReference>
<dbReference type="GO" id="GO:0006355">
    <property type="term" value="P:regulation of DNA-templated transcription"/>
    <property type="evidence" value="ECO:0007669"/>
    <property type="project" value="InterPro"/>
</dbReference>
<evidence type="ECO:0000256" key="4">
    <source>
        <dbReference type="ARBA" id="ARBA00022884"/>
    </source>
</evidence>
<dbReference type="PROSITE" id="PS51686">
    <property type="entry name" value="SAM_MT_RSMB_NOP"/>
    <property type="match status" value="1"/>
</dbReference>
<dbReference type="SUPFAM" id="SSF48013">
    <property type="entry name" value="NusB-like"/>
    <property type="match status" value="1"/>
</dbReference>
<evidence type="ECO:0000256" key="5">
    <source>
        <dbReference type="PROSITE-ProRule" id="PRU01023"/>
    </source>
</evidence>
<keyword evidence="1 5" id="KW-0489">Methyltransferase</keyword>
<sequence length="413" mass="46666">MLQNDGLKTRFSAFGALVDWRKTGKLLREHSLSPFAKELALGVCRRHLRLLHAIRKSVRRMPGLDVQCVLEMGIYQMFFMDVPNRAVIDSSAELARQANLGEGSVKLVNGILRRLDRYGLPSLPPQNVLRLSLEYSMPEWLVRRLLDCCGPVYAEEFSKETVERPSQWMRVNVQKISAEELQKRLALSGRIYKNRFIEIPEGNPHLGELLASKEFKEGFFSIQNPAALEVVNLLQIQDGMSVWDACAAPGGKSALLAEMYPHAEILASDISAERLLPMQDLHSRLSLSNISVQTLDVTAHSFFERFDRILLDVPCSNLGVLSRRPEVKYRLSLKDVLDLSKIQFHILETAVSALKKNGILVYATCSPEPVETDKVVKKFLEAHPDFEQVGLPVRISKNEFGLDRFFAAALRKK</sequence>
<evidence type="ECO:0000313" key="7">
    <source>
        <dbReference type="EMBL" id="SHK94329.1"/>
    </source>
</evidence>
<feature type="binding site" evidence="5">
    <location>
        <position position="312"/>
    </location>
    <ligand>
        <name>S-adenosyl-L-methionine</name>
        <dbReference type="ChEBI" id="CHEBI:59789"/>
    </ligand>
</feature>
<evidence type="ECO:0000256" key="1">
    <source>
        <dbReference type="ARBA" id="ARBA00022603"/>
    </source>
</evidence>
<dbReference type="Proteomes" id="UP000184275">
    <property type="component" value="Unassembled WGS sequence"/>
</dbReference>
<dbReference type="SUPFAM" id="SSF53335">
    <property type="entry name" value="S-adenosyl-L-methionine-dependent methyltransferases"/>
    <property type="match status" value="1"/>
</dbReference>
<feature type="binding site" evidence="5">
    <location>
        <begin position="246"/>
        <end position="252"/>
    </location>
    <ligand>
        <name>S-adenosyl-L-methionine</name>
        <dbReference type="ChEBI" id="CHEBI:59789"/>
    </ligand>
</feature>
<dbReference type="PANTHER" id="PTHR22807:SF53">
    <property type="entry name" value="RIBOSOMAL RNA SMALL SUBUNIT METHYLTRANSFERASE B-RELATED"/>
    <property type="match status" value="1"/>
</dbReference>
<organism evidence="7 8">
    <name type="scientific">Fibrobacter intestinalis</name>
    <dbReference type="NCBI Taxonomy" id="28122"/>
    <lineage>
        <taxon>Bacteria</taxon>
        <taxon>Pseudomonadati</taxon>
        <taxon>Fibrobacterota</taxon>
        <taxon>Fibrobacteria</taxon>
        <taxon>Fibrobacterales</taxon>
        <taxon>Fibrobacteraceae</taxon>
        <taxon>Fibrobacter</taxon>
    </lineage>
</organism>
<proteinExistence type="inferred from homology"/>
<dbReference type="GO" id="GO:0003723">
    <property type="term" value="F:RNA binding"/>
    <property type="evidence" value="ECO:0007669"/>
    <property type="project" value="UniProtKB-UniRule"/>
</dbReference>
<dbReference type="AlphaFoldDB" id="A0A1M6WL68"/>
<keyword evidence="3 5" id="KW-0949">S-adenosyl-L-methionine</keyword>
<dbReference type="InterPro" id="IPR049560">
    <property type="entry name" value="MeTrfase_RsmB-F_NOP2_cat"/>
</dbReference>
<evidence type="ECO:0000313" key="8">
    <source>
        <dbReference type="Proteomes" id="UP000184275"/>
    </source>
</evidence>
<comment type="similarity">
    <text evidence="5">Belongs to the class I-like SAM-binding methyltransferase superfamily. RsmB/NOP family.</text>
</comment>
<dbReference type="RefSeq" id="WP_073305281.1">
    <property type="nucleotide sequence ID" value="NZ_FRAW01000025.1"/>
</dbReference>
<dbReference type="Pfam" id="PF22458">
    <property type="entry name" value="RsmF-B_ferredox"/>
    <property type="match status" value="1"/>
</dbReference>
<dbReference type="InterPro" id="IPR023267">
    <property type="entry name" value="RCMT"/>
</dbReference>
<keyword evidence="4 5" id="KW-0694">RNA-binding</keyword>
<feature type="binding site" evidence="5">
    <location>
        <position position="269"/>
    </location>
    <ligand>
        <name>S-adenosyl-L-methionine</name>
        <dbReference type="ChEBI" id="CHEBI:59789"/>
    </ligand>
</feature>
<dbReference type="Gene3D" id="3.40.50.150">
    <property type="entry name" value="Vaccinia Virus protein VP39"/>
    <property type="match status" value="1"/>
</dbReference>
<gene>
    <name evidence="7" type="ORF">SAMN05720469_12522</name>
</gene>
<dbReference type="Gene3D" id="3.30.70.1170">
    <property type="entry name" value="Sun protein, domain 3"/>
    <property type="match status" value="1"/>
</dbReference>
<reference evidence="8" key="1">
    <citation type="submission" date="2016-11" db="EMBL/GenBank/DDBJ databases">
        <authorList>
            <person name="Varghese N."/>
            <person name="Submissions S."/>
        </authorList>
    </citation>
    <scope>NUCLEOTIDE SEQUENCE [LARGE SCALE GENOMIC DNA]</scope>
    <source>
        <strain evidence="8">UWOS</strain>
    </source>
</reference>
<name>A0A1M6WL68_9BACT</name>
<dbReference type="InterPro" id="IPR029063">
    <property type="entry name" value="SAM-dependent_MTases_sf"/>
</dbReference>
<feature type="active site" description="Nucleophile" evidence="5">
    <location>
        <position position="365"/>
    </location>
</feature>
<feature type="binding site" evidence="5">
    <location>
        <position position="296"/>
    </location>
    <ligand>
        <name>S-adenosyl-L-methionine</name>
        <dbReference type="ChEBI" id="CHEBI:59789"/>
    </ligand>
</feature>
<protein>
    <submittedName>
        <fullName evidence="7">16S rRNA (Cytosine967-C5)-methyltransferase</fullName>
    </submittedName>
</protein>
<dbReference type="Pfam" id="PF01029">
    <property type="entry name" value="NusB"/>
    <property type="match status" value="1"/>
</dbReference>
<dbReference type="InterPro" id="IPR035926">
    <property type="entry name" value="NusB-like_sf"/>
</dbReference>
<dbReference type="Gene3D" id="1.10.940.10">
    <property type="entry name" value="NusB-like"/>
    <property type="match status" value="1"/>
</dbReference>
<evidence type="ECO:0000259" key="6">
    <source>
        <dbReference type="PROSITE" id="PS51686"/>
    </source>
</evidence>
<evidence type="ECO:0000256" key="2">
    <source>
        <dbReference type="ARBA" id="ARBA00022679"/>
    </source>
</evidence>
<dbReference type="CDD" id="cd02440">
    <property type="entry name" value="AdoMet_MTases"/>
    <property type="match status" value="1"/>
</dbReference>